<accession>A0A0G9HAY9</accession>
<evidence type="ECO:0000256" key="6">
    <source>
        <dbReference type="ARBA" id="ARBA00023004"/>
    </source>
</evidence>
<keyword evidence="9" id="KW-1185">Reference proteome</keyword>
<dbReference type="InterPro" id="IPR009051">
    <property type="entry name" value="Helical_ferredxn"/>
</dbReference>
<evidence type="ECO:0000256" key="2">
    <source>
        <dbReference type="ARBA" id="ARBA00022485"/>
    </source>
</evidence>
<keyword evidence="5" id="KW-0560">Oxidoreductase</keyword>
<evidence type="ECO:0000256" key="1">
    <source>
        <dbReference type="ARBA" id="ARBA00001966"/>
    </source>
</evidence>
<dbReference type="PRINTS" id="PR00419">
    <property type="entry name" value="ADXRDTASE"/>
</dbReference>
<keyword evidence="6" id="KW-0408">Iron</keyword>
<gene>
    <name evidence="8" type="ORF">BJI69_09550</name>
</gene>
<name>A0A0G9HAY9_9GAMM</name>
<dbReference type="KEGG" id="lrz:BJI69_09550"/>
<keyword evidence="7" id="KW-0411">Iron-sulfur</keyword>
<dbReference type="RefSeq" id="WP_046967943.1">
    <property type="nucleotide sequence ID" value="NZ_CP017480.1"/>
</dbReference>
<evidence type="ECO:0000313" key="8">
    <source>
        <dbReference type="EMBL" id="APG04113.1"/>
    </source>
</evidence>
<evidence type="ECO:0000256" key="4">
    <source>
        <dbReference type="ARBA" id="ARBA00022857"/>
    </source>
</evidence>
<comment type="cofactor">
    <cofactor evidence="1">
        <name>[4Fe-4S] cluster</name>
        <dbReference type="ChEBI" id="CHEBI:49883"/>
    </cofactor>
</comment>
<dbReference type="InterPro" id="IPR006006">
    <property type="entry name" value="GltD-like"/>
</dbReference>
<protein>
    <submittedName>
        <fullName evidence="8">Glutamate synthase</fullName>
    </submittedName>
</protein>
<dbReference type="InterPro" id="IPR036188">
    <property type="entry name" value="FAD/NAD-bd_sf"/>
</dbReference>
<dbReference type="GO" id="GO:0051539">
    <property type="term" value="F:4 iron, 4 sulfur cluster binding"/>
    <property type="evidence" value="ECO:0007669"/>
    <property type="project" value="UniProtKB-KW"/>
</dbReference>
<evidence type="ECO:0000256" key="7">
    <source>
        <dbReference type="ARBA" id="ARBA00023014"/>
    </source>
</evidence>
<evidence type="ECO:0000256" key="3">
    <source>
        <dbReference type="ARBA" id="ARBA00022723"/>
    </source>
</evidence>
<dbReference type="PROSITE" id="PS51379">
    <property type="entry name" value="4FE4S_FER_2"/>
    <property type="match status" value="1"/>
</dbReference>
<proteinExistence type="predicted"/>
<dbReference type="Pfam" id="PF14691">
    <property type="entry name" value="Fer4_20"/>
    <property type="match status" value="1"/>
</dbReference>
<dbReference type="OrthoDB" id="9803192at2"/>
<evidence type="ECO:0000256" key="5">
    <source>
        <dbReference type="ARBA" id="ARBA00023002"/>
    </source>
</evidence>
<dbReference type="InterPro" id="IPR017896">
    <property type="entry name" value="4Fe4S_Fe-S-bd"/>
</dbReference>
<dbReference type="Proteomes" id="UP000182987">
    <property type="component" value="Chromosome"/>
</dbReference>
<dbReference type="FunFam" id="3.50.50.60:FF:000041">
    <property type="entry name" value="Glutamate synthase, small subunit"/>
    <property type="match status" value="1"/>
</dbReference>
<keyword evidence="2" id="KW-0004">4Fe-4S</keyword>
<dbReference type="Gene3D" id="1.10.1060.10">
    <property type="entry name" value="Alpha-helical ferredoxin"/>
    <property type="match status" value="1"/>
</dbReference>
<dbReference type="GO" id="GO:0016491">
    <property type="term" value="F:oxidoreductase activity"/>
    <property type="evidence" value="ECO:0007669"/>
    <property type="project" value="UniProtKB-KW"/>
</dbReference>
<dbReference type="InterPro" id="IPR023753">
    <property type="entry name" value="FAD/NAD-binding_dom"/>
</dbReference>
<dbReference type="Pfam" id="PF07992">
    <property type="entry name" value="Pyr_redox_2"/>
    <property type="match status" value="1"/>
</dbReference>
<dbReference type="EMBL" id="CP017480">
    <property type="protein sequence ID" value="APG04113.1"/>
    <property type="molecule type" value="Genomic_DNA"/>
</dbReference>
<reference evidence="9" key="1">
    <citation type="submission" date="2016-09" db="EMBL/GenBank/DDBJ databases">
        <authorList>
            <person name="Lysoe E."/>
        </authorList>
    </citation>
    <scope>NUCLEOTIDE SEQUENCE [LARGE SCALE GENOMIC DNA]</scope>
    <source>
        <strain evidence="9">LJ96T</strain>
    </source>
</reference>
<keyword evidence="3" id="KW-0479">Metal-binding</keyword>
<dbReference type="STRING" id="1440763.BJI69_09550"/>
<dbReference type="PATRIC" id="fig|1440763.5.peg.2235"/>
<keyword evidence="4" id="KW-0521">NADP</keyword>
<dbReference type="PANTHER" id="PTHR42783:SF3">
    <property type="entry name" value="GLUTAMATE SYNTHASE [NADPH] SMALL CHAIN-RELATED"/>
    <property type="match status" value="1"/>
</dbReference>
<dbReference type="AlphaFoldDB" id="A0A0G9HAY9"/>
<dbReference type="SUPFAM" id="SSF46548">
    <property type="entry name" value="alpha-helical ferredoxin"/>
    <property type="match status" value="1"/>
</dbReference>
<dbReference type="Gene3D" id="3.50.50.60">
    <property type="entry name" value="FAD/NAD(P)-binding domain"/>
    <property type="match status" value="2"/>
</dbReference>
<dbReference type="InterPro" id="IPR028261">
    <property type="entry name" value="DPD_II"/>
</dbReference>
<dbReference type="SUPFAM" id="SSF51971">
    <property type="entry name" value="Nucleotide-binding domain"/>
    <property type="match status" value="1"/>
</dbReference>
<dbReference type="PANTHER" id="PTHR42783">
    <property type="entry name" value="GLUTAMATE SYNTHASE [NADPH] SMALL CHAIN"/>
    <property type="match status" value="1"/>
</dbReference>
<sequence>MSTKDFRFLEVPRQTPRTVPVAVRVLGYGEISGEFAPSEAASQSERCIDCGNPYCEHACPVHNYIPNWLKLVQDGRLFEAATLMHETNPLPEICGRVCPQDRLCEGACTLEQGDFGAVTIGSVERWVTDEAIRQGWRPDLSRVRETGQRVAIVGAGPAGLACADRLRRAGIAADVYDRQHEIGGLLTFGIPPFKLDKSVVLTRRMVLEGMGVRFHLGVEIGRDIAFDELLADYDAVFVGTGAYTYVDGQLDGRDLGGVHDALPFLIANVERLLRDEAPAPEYDLAGKHVVVLGGGDTGMDCNRTAIRLGAASVTCVYRRDEASMPGSRREVGYSREEGVRFLFQQQPIALVGDGSKVTAVRVVETQLVDDGDGRPRPRNVEGSETDLRADVVIQAFGFQPSPPDWCEAFGVERDRSGRIVVGGEGRLPLQTSNPRIFAGGDNVRGADLVVRAVYDGREAAGSIARLLATAKLTLKVAV</sequence>
<evidence type="ECO:0000313" key="9">
    <source>
        <dbReference type="Proteomes" id="UP000182987"/>
    </source>
</evidence>
<organism evidence="8 9">
    <name type="scientific">Luteibacter rhizovicinus DSM 16549</name>
    <dbReference type="NCBI Taxonomy" id="1440763"/>
    <lineage>
        <taxon>Bacteria</taxon>
        <taxon>Pseudomonadati</taxon>
        <taxon>Pseudomonadota</taxon>
        <taxon>Gammaproteobacteria</taxon>
        <taxon>Lysobacterales</taxon>
        <taxon>Rhodanobacteraceae</taxon>
        <taxon>Luteibacter</taxon>
    </lineage>
</organism>
<dbReference type="NCBIfam" id="TIGR01318">
    <property type="entry name" value="gltD_gamma_fam"/>
    <property type="match status" value="1"/>
</dbReference>
<dbReference type="GO" id="GO:0046872">
    <property type="term" value="F:metal ion binding"/>
    <property type="evidence" value="ECO:0007669"/>
    <property type="project" value="UniProtKB-KW"/>
</dbReference>